<dbReference type="PANTHER" id="PTHR12001">
    <property type="entry name" value="GERANYLGERANYL PYROPHOSPHATE SYNTHASE"/>
    <property type="match status" value="1"/>
</dbReference>
<reference evidence="7 8" key="1">
    <citation type="submission" date="2019-02" db="EMBL/GenBank/DDBJ databases">
        <title>Genomic Encyclopedia of Type Strains, Phase IV (KMG-IV): sequencing the most valuable type-strain genomes for metagenomic binning, comparative biology and taxonomic classification.</title>
        <authorList>
            <person name="Goeker M."/>
        </authorList>
    </citation>
    <scope>NUCLEOTIDE SEQUENCE [LARGE SCALE GENOMIC DNA]</scope>
    <source>
        <strain evidence="7 8">DSM 101727</strain>
    </source>
</reference>
<dbReference type="InterPro" id="IPR000092">
    <property type="entry name" value="Polyprenyl_synt"/>
</dbReference>
<dbReference type="EMBL" id="SGWQ01000002">
    <property type="protein sequence ID" value="RZS43063.1"/>
    <property type="molecule type" value="Genomic_DNA"/>
</dbReference>
<evidence type="ECO:0000256" key="1">
    <source>
        <dbReference type="ARBA" id="ARBA00001946"/>
    </source>
</evidence>
<sequence>MTTEVPEAPLLADFDMAVSGRMRYLVRGMPPTLAPMVHSLIDRPGKRLRSALVHACGEFGRPVPGRIERAGAIVEFLHLASLMHDDVVDKADVRRGAPAAHLVFGTERVVLAGLSCFSLAGMEAADLGDGAAKAVSRAAAGLAYGQVLDLERAFDAAMGIDDYLELIERKTADLFRLCCLLGAAEGRCARPVMTSLIRLGHQLGLAFQVLDDCLDLRDKAADKAEDKPFGTDLVRGLWGAPVLLALADDENGELRSALLSPTLTVADVPHIRALVEQRDGLRLARELAGELLTDATATLHDLPAGSPRDQLAKIVVTLGGV</sequence>
<accession>A0A4V2EU22</accession>
<comment type="similarity">
    <text evidence="2 6">Belongs to the FPP/GGPP synthase family.</text>
</comment>
<keyword evidence="4" id="KW-0479">Metal-binding</keyword>
<dbReference type="Pfam" id="PF00348">
    <property type="entry name" value="polyprenyl_synt"/>
    <property type="match status" value="1"/>
</dbReference>
<keyword evidence="3 6" id="KW-0808">Transferase</keyword>
<evidence type="ECO:0000313" key="8">
    <source>
        <dbReference type="Proteomes" id="UP000294257"/>
    </source>
</evidence>
<evidence type="ECO:0000256" key="3">
    <source>
        <dbReference type="ARBA" id="ARBA00022679"/>
    </source>
</evidence>
<organism evidence="7 8">
    <name type="scientific">Herbihabitans rhizosphaerae</name>
    <dbReference type="NCBI Taxonomy" id="1872711"/>
    <lineage>
        <taxon>Bacteria</taxon>
        <taxon>Bacillati</taxon>
        <taxon>Actinomycetota</taxon>
        <taxon>Actinomycetes</taxon>
        <taxon>Pseudonocardiales</taxon>
        <taxon>Pseudonocardiaceae</taxon>
        <taxon>Herbihabitans</taxon>
    </lineage>
</organism>
<evidence type="ECO:0000256" key="4">
    <source>
        <dbReference type="ARBA" id="ARBA00022723"/>
    </source>
</evidence>
<evidence type="ECO:0000256" key="6">
    <source>
        <dbReference type="RuleBase" id="RU004466"/>
    </source>
</evidence>
<name>A0A4V2EU22_9PSEU</name>
<dbReference type="GO" id="GO:0004659">
    <property type="term" value="F:prenyltransferase activity"/>
    <property type="evidence" value="ECO:0007669"/>
    <property type="project" value="InterPro"/>
</dbReference>
<gene>
    <name evidence="7" type="ORF">EV193_10239</name>
</gene>
<proteinExistence type="inferred from homology"/>
<keyword evidence="5" id="KW-0460">Magnesium</keyword>
<dbReference type="SUPFAM" id="SSF48576">
    <property type="entry name" value="Terpenoid synthases"/>
    <property type="match status" value="1"/>
</dbReference>
<dbReference type="AlphaFoldDB" id="A0A4V2EU22"/>
<dbReference type="Gene3D" id="1.10.600.10">
    <property type="entry name" value="Farnesyl Diphosphate Synthase"/>
    <property type="match status" value="1"/>
</dbReference>
<dbReference type="GO" id="GO:0008299">
    <property type="term" value="P:isoprenoid biosynthetic process"/>
    <property type="evidence" value="ECO:0007669"/>
    <property type="project" value="InterPro"/>
</dbReference>
<keyword evidence="8" id="KW-1185">Reference proteome</keyword>
<dbReference type="InterPro" id="IPR033749">
    <property type="entry name" value="Polyprenyl_synt_CS"/>
</dbReference>
<dbReference type="PROSITE" id="PS00723">
    <property type="entry name" value="POLYPRENYL_SYNTHASE_1"/>
    <property type="match status" value="1"/>
</dbReference>
<dbReference type="SFLD" id="SFLDS00005">
    <property type="entry name" value="Isoprenoid_Synthase_Type_I"/>
    <property type="match status" value="1"/>
</dbReference>
<dbReference type="Proteomes" id="UP000294257">
    <property type="component" value="Unassembled WGS sequence"/>
</dbReference>
<evidence type="ECO:0000256" key="2">
    <source>
        <dbReference type="ARBA" id="ARBA00006706"/>
    </source>
</evidence>
<evidence type="ECO:0000313" key="7">
    <source>
        <dbReference type="EMBL" id="RZS43063.1"/>
    </source>
</evidence>
<comment type="cofactor">
    <cofactor evidence="1">
        <name>Mg(2+)</name>
        <dbReference type="ChEBI" id="CHEBI:18420"/>
    </cofactor>
</comment>
<dbReference type="RefSeq" id="WP_207222525.1">
    <property type="nucleotide sequence ID" value="NZ_SGWQ01000002.1"/>
</dbReference>
<dbReference type="CDD" id="cd00685">
    <property type="entry name" value="Trans_IPPS_HT"/>
    <property type="match status" value="1"/>
</dbReference>
<comment type="caution">
    <text evidence="7">The sequence shown here is derived from an EMBL/GenBank/DDBJ whole genome shotgun (WGS) entry which is preliminary data.</text>
</comment>
<dbReference type="InterPro" id="IPR008949">
    <property type="entry name" value="Isoprenoid_synthase_dom_sf"/>
</dbReference>
<protein>
    <submittedName>
        <fullName evidence="7">Heptaprenyl diphosphate synthase/octaprenyl-diphosphate synthase</fullName>
    </submittedName>
</protein>
<dbReference type="GO" id="GO:0046872">
    <property type="term" value="F:metal ion binding"/>
    <property type="evidence" value="ECO:0007669"/>
    <property type="project" value="UniProtKB-KW"/>
</dbReference>
<evidence type="ECO:0000256" key="5">
    <source>
        <dbReference type="ARBA" id="ARBA00022842"/>
    </source>
</evidence>
<dbReference type="PANTHER" id="PTHR12001:SF69">
    <property type="entry name" value="ALL TRANS-POLYPRENYL-DIPHOSPHATE SYNTHASE PDSS1"/>
    <property type="match status" value="1"/>
</dbReference>